<proteinExistence type="predicted"/>
<dbReference type="Proteomes" id="UP000187209">
    <property type="component" value="Unassembled WGS sequence"/>
</dbReference>
<dbReference type="OrthoDB" id="416496at2759"/>
<organism evidence="2 3">
    <name type="scientific">Stentor coeruleus</name>
    <dbReference type="NCBI Taxonomy" id="5963"/>
    <lineage>
        <taxon>Eukaryota</taxon>
        <taxon>Sar</taxon>
        <taxon>Alveolata</taxon>
        <taxon>Ciliophora</taxon>
        <taxon>Postciliodesmatophora</taxon>
        <taxon>Heterotrichea</taxon>
        <taxon>Heterotrichida</taxon>
        <taxon>Stentoridae</taxon>
        <taxon>Stentor</taxon>
    </lineage>
</organism>
<gene>
    <name evidence="2" type="ORF">SteCoe_38099</name>
</gene>
<dbReference type="InterPro" id="IPR029063">
    <property type="entry name" value="SAM-dependent_MTases_sf"/>
</dbReference>
<feature type="domain" description="Methyltransferase type 11" evidence="1">
    <location>
        <begin position="84"/>
        <end position="173"/>
    </location>
</feature>
<sequence>MSAYFIGTGFILFASMSYNHYRKYQEDQLKDLYHSYPNKSEIFRQIHDKIAESWDNEMSDYEWAKRIDKYRKVLCSYAEGKVIEVGVGTGFNLEFYPLGISLTGVDWSENMLNVCKKKAKGMILVKMDAKHLDYSDNSFDTVIGTFTLSSSDEPEKIMAEMYRVCKEDGKILILDRGKTEDILNTISLNMFRYKYLFQYGYDQCANISRIVSSVPAKVVVHERRQGGTIYFYILKKEKPNK</sequence>
<dbReference type="PANTHER" id="PTHR42912">
    <property type="entry name" value="METHYLTRANSFERASE"/>
    <property type="match status" value="1"/>
</dbReference>
<dbReference type="CDD" id="cd02440">
    <property type="entry name" value="AdoMet_MTases"/>
    <property type="match status" value="1"/>
</dbReference>
<dbReference type="InterPro" id="IPR050508">
    <property type="entry name" value="Methyltransf_Superfamily"/>
</dbReference>
<dbReference type="InterPro" id="IPR013216">
    <property type="entry name" value="Methyltransf_11"/>
</dbReference>
<dbReference type="Pfam" id="PF08241">
    <property type="entry name" value="Methyltransf_11"/>
    <property type="match status" value="1"/>
</dbReference>
<accession>A0A1R2AM57</accession>
<evidence type="ECO:0000313" key="2">
    <source>
        <dbReference type="EMBL" id="OMJ65505.1"/>
    </source>
</evidence>
<evidence type="ECO:0000259" key="1">
    <source>
        <dbReference type="Pfam" id="PF08241"/>
    </source>
</evidence>
<dbReference type="PANTHER" id="PTHR42912:SF80">
    <property type="entry name" value="METHYLTRANSFERASE DOMAIN-CONTAINING PROTEIN"/>
    <property type="match status" value="1"/>
</dbReference>
<name>A0A1R2AM57_9CILI</name>
<dbReference type="SUPFAM" id="SSF53335">
    <property type="entry name" value="S-adenosyl-L-methionine-dependent methyltransferases"/>
    <property type="match status" value="1"/>
</dbReference>
<reference evidence="2 3" key="1">
    <citation type="submission" date="2016-11" db="EMBL/GenBank/DDBJ databases">
        <title>The macronuclear genome of Stentor coeruleus: a giant cell with tiny introns.</title>
        <authorList>
            <person name="Slabodnick M."/>
            <person name="Ruby J.G."/>
            <person name="Reiff S.B."/>
            <person name="Swart E.C."/>
            <person name="Gosai S."/>
            <person name="Prabakaran S."/>
            <person name="Witkowska E."/>
            <person name="Larue G.E."/>
            <person name="Fisher S."/>
            <person name="Freeman R.M."/>
            <person name="Gunawardena J."/>
            <person name="Chu W."/>
            <person name="Stover N.A."/>
            <person name="Gregory B.D."/>
            <person name="Nowacki M."/>
            <person name="Derisi J."/>
            <person name="Roy S.W."/>
            <person name="Marshall W.F."/>
            <person name="Sood P."/>
        </authorList>
    </citation>
    <scope>NUCLEOTIDE SEQUENCE [LARGE SCALE GENOMIC DNA]</scope>
    <source>
        <strain evidence="2">WM001</strain>
    </source>
</reference>
<dbReference type="Gene3D" id="3.40.50.150">
    <property type="entry name" value="Vaccinia Virus protein VP39"/>
    <property type="match status" value="1"/>
</dbReference>
<keyword evidence="3" id="KW-1185">Reference proteome</keyword>
<protein>
    <recommendedName>
        <fullName evidence="1">Methyltransferase type 11 domain-containing protein</fullName>
    </recommendedName>
</protein>
<comment type="caution">
    <text evidence="2">The sequence shown here is derived from an EMBL/GenBank/DDBJ whole genome shotgun (WGS) entry which is preliminary data.</text>
</comment>
<dbReference type="AlphaFoldDB" id="A0A1R2AM57"/>
<evidence type="ECO:0000313" key="3">
    <source>
        <dbReference type="Proteomes" id="UP000187209"/>
    </source>
</evidence>
<dbReference type="EMBL" id="MPUH01002097">
    <property type="protein sequence ID" value="OMJ65505.1"/>
    <property type="molecule type" value="Genomic_DNA"/>
</dbReference>
<dbReference type="GO" id="GO:0008757">
    <property type="term" value="F:S-adenosylmethionine-dependent methyltransferase activity"/>
    <property type="evidence" value="ECO:0007669"/>
    <property type="project" value="InterPro"/>
</dbReference>